<dbReference type="EMBL" id="AZEQ01000019">
    <property type="protein sequence ID" value="KRL24280.1"/>
    <property type="molecule type" value="Genomic_DNA"/>
</dbReference>
<comment type="caution">
    <text evidence="1">The sequence shown here is derived from an EMBL/GenBank/DDBJ whole genome shotgun (WGS) entry which is preliminary data.</text>
</comment>
<accession>A0A0R1P787</accession>
<dbReference type="PATRIC" id="fig|1423771.3.peg.828"/>
<organism evidence="1 2">
    <name type="scientific">Limosilactobacillus mucosae DSM 13345</name>
    <dbReference type="NCBI Taxonomy" id="1423771"/>
    <lineage>
        <taxon>Bacteria</taxon>
        <taxon>Bacillati</taxon>
        <taxon>Bacillota</taxon>
        <taxon>Bacilli</taxon>
        <taxon>Lactobacillales</taxon>
        <taxon>Lactobacillaceae</taxon>
        <taxon>Limosilactobacillus</taxon>
    </lineage>
</organism>
<dbReference type="RefSeq" id="WP_056968602.1">
    <property type="nucleotide sequence ID" value="NZ_AZEQ01000019.1"/>
</dbReference>
<gene>
    <name evidence="1" type="ORF">FC47_GL000821</name>
</gene>
<sequence>MPLEDFEFKRDGNTLKAFDKATGELIDSGEYVEVTSHKQKRRFVAFEKYSYKKFELEEKLWVGADFLKRNLMSSVRYFNAPVLGCRTYFNKEDVDRWVADNFLPYRRTIALCLSDLTPEEQEWVKEFANRYNERANQLNLKRNPNEKKQFIKDMRKEWVDYIGHEQANRRMAMFQPVETPDRTAIYPPIQIQDGQYRFRMDHAGDVKPLPKGNMSEITMTRRAYMINGSTIEWKFGKGLRPKTLFEVEKLPDDAMWRLFSRKVRSIVSQIYSTTSYELYLKNGGKRR</sequence>
<reference evidence="1 2" key="1">
    <citation type="journal article" date="2015" name="Genome Announc.">
        <title>Expanding the biotechnology potential of lactobacilli through comparative genomics of 213 strains and associated genera.</title>
        <authorList>
            <person name="Sun Z."/>
            <person name="Harris H.M."/>
            <person name="McCann A."/>
            <person name="Guo C."/>
            <person name="Argimon S."/>
            <person name="Zhang W."/>
            <person name="Yang X."/>
            <person name="Jeffery I.B."/>
            <person name="Cooney J.C."/>
            <person name="Kagawa T.F."/>
            <person name="Liu W."/>
            <person name="Song Y."/>
            <person name="Salvetti E."/>
            <person name="Wrobel A."/>
            <person name="Rasinkangas P."/>
            <person name="Parkhill J."/>
            <person name="Rea M.C."/>
            <person name="O'Sullivan O."/>
            <person name="Ritari J."/>
            <person name="Douillard F.P."/>
            <person name="Paul Ross R."/>
            <person name="Yang R."/>
            <person name="Briner A.E."/>
            <person name="Felis G.E."/>
            <person name="de Vos W.M."/>
            <person name="Barrangou R."/>
            <person name="Klaenhammer T.R."/>
            <person name="Caufield P.W."/>
            <person name="Cui Y."/>
            <person name="Zhang H."/>
            <person name="O'Toole P.W."/>
        </authorList>
    </citation>
    <scope>NUCLEOTIDE SEQUENCE [LARGE SCALE GENOMIC DNA]</scope>
    <source>
        <strain evidence="1 2">DSM 13345</strain>
    </source>
</reference>
<evidence type="ECO:0000313" key="1">
    <source>
        <dbReference type="EMBL" id="KRL24280.1"/>
    </source>
</evidence>
<dbReference type="Proteomes" id="UP000050901">
    <property type="component" value="Unassembled WGS sequence"/>
</dbReference>
<dbReference type="AlphaFoldDB" id="A0A0R1P787"/>
<name>A0A0R1P787_LIMMU</name>
<proteinExistence type="predicted"/>
<protein>
    <submittedName>
        <fullName evidence="1">Uncharacterized protein</fullName>
    </submittedName>
</protein>
<evidence type="ECO:0000313" key="2">
    <source>
        <dbReference type="Proteomes" id="UP000050901"/>
    </source>
</evidence>